<keyword evidence="5" id="KW-0645">Protease</keyword>
<evidence type="ECO:0000256" key="6">
    <source>
        <dbReference type="ARBA" id="ARBA00022692"/>
    </source>
</evidence>
<dbReference type="EMBL" id="KN838567">
    <property type="protein sequence ID" value="KIK04747.1"/>
    <property type="molecule type" value="Genomic_DNA"/>
</dbReference>
<evidence type="ECO:0000256" key="3">
    <source>
        <dbReference type="ARBA" id="ARBA00009431"/>
    </source>
</evidence>
<evidence type="ECO:0000313" key="22">
    <source>
        <dbReference type="EMBL" id="KIK04747.1"/>
    </source>
</evidence>
<evidence type="ECO:0000256" key="11">
    <source>
        <dbReference type="ARBA" id="ARBA00023034"/>
    </source>
</evidence>
<evidence type="ECO:0000256" key="17">
    <source>
        <dbReference type="ARBA" id="ARBA00040628"/>
    </source>
</evidence>
<evidence type="ECO:0000256" key="10">
    <source>
        <dbReference type="ARBA" id="ARBA00022989"/>
    </source>
</evidence>
<evidence type="ECO:0000256" key="13">
    <source>
        <dbReference type="ARBA" id="ARBA00023180"/>
    </source>
</evidence>
<dbReference type="GO" id="GO:0006915">
    <property type="term" value="P:apoptotic process"/>
    <property type="evidence" value="ECO:0007669"/>
    <property type="project" value="UniProtKB-KW"/>
</dbReference>
<proteinExistence type="inferred from homology"/>
<reference evidence="23" key="2">
    <citation type="submission" date="2015-01" db="EMBL/GenBank/DDBJ databases">
        <title>Evolutionary Origins and Diversification of the Mycorrhizal Mutualists.</title>
        <authorList>
            <consortium name="DOE Joint Genome Institute"/>
            <consortium name="Mycorrhizal Genomics Consortium"/>
            <person name="Kohler A."/>
            <person name="Kuo A."/>
            <person name="Nagy L.G."/>
            <person name="Floudas D."/>
            <person name="Copeland A."/>
            <person name="Barry K.W."/>
            <person name="Cichocki N."/>
            <person name="Veneault-Fourrey C."/>
            <person name="LaButti K."/>
            <person name="Lindquist E.A."/>
            <person name="Lipzen A."/>
            <person name="Lundell T."/>
            <person name="Morin E."/>
            <person name="Murat C."/>
            <person name="Riley R."/>
            <person name="Ohm R."/>
            <person name="Sun H."/>
            <person name="Tunlid A."/>
            <person name="Henrissat B."/>
            <person name="Grigoriev I.V."/>
            <person name="Hibbett D.S."/>
            <person name="Martin F."/>
        </authorList>
    </citation>
    <scope>NUCLEOTIDE SEQUENCE [LARGE SCALE GENOMIC DNA]</scope>
    <source>
        <strain evidence="23">LaAM-08-1</strain>
    </source>
</reference>
<evidence type="ECO:0000256" key="19">
    <source>
        <dbReference type="SAM" id="MobiDB-lite"/>
    </source>
</evidence>
<evidence type="ECO:0000256" key="2">
    <source>
        <dbReference type="ARBA" id="ARBA00004393"/>
    </source>
</evidence>
<dbReference type="InterPro" id="IPR033124">
    <property type="entry name" value="Ser_caboxypep_his_AS"/>
</dbReference>
<evidence type="ECO:0000256" key="5">
    <source>
        <dbReference type="ARBA" id="ARBA00022670"/>
    </source>
</evidence>
<dbReference type="EC" id="3.4.16.6" evidence="15"/>
<dbReference type="Proteomes" id="UP000054477">
    <property type="component" value="Unassembled WGS sequence"/>
</dbReference>
<dbReference type="Pfam" id="PF00450">
    <property type="entry name" value="Peptidase_S10"/>
    <property type="match status" value="1"/>
</dbReference>
<evidence type="ECO:0000256" key="14">
    <source>
        <dbReference type="ARBA" id="ARBA00037042"/>
    </source>
</evidence>
<dbReference type="PROSITE" id="PS00560">
    <property type="entry name" value="CARBOXYPEPT_SER_HIS"/>
    <property type="match status" value="1"/>
</dbReference>
<keyword evidence="12 20" id="KW-0472">Membrane</keyword>
<dbReference type="MEROPS" id="S10.007"/>
<comment type="catalytic activity">
    <reaction evidence="1">
        <text>Preferential release of a C-terminal arginine or lysine residue.</text>
        <dbReference type="EC" id="3.4.16.6"/>
    </reaction>
</comment>
<evidence type="ECO:0000256" key="20">
    <source>
        <dbReference type="SAM" id="Phobius"/>
    </source>
</evidence>
<keyword evidence="4" id="KW-0121">Carboxypeptidase</keyword>
<dbReference type="InterPro" id="IPR029058">
    <property type="entry name" value="AB_hydrolase_fold"/>
</dbReference>
<dbReference type="GO" id="GO:0006508">
    <property type="term" value="P:proteolysis"/>
    <property type="evidence" value="ECO:0007669"/>
    <property type="project" value="UniProtKB-KW"/>
</dbReference>
<dbReference type="OrthoDB" id="443318at2759"/>
<dbReference type="Gene3D" id="3.40.50.1820">
    <property type="entry name" value="alpha/beta hydrolase"/>
    <property type="match status" value="1"/>
</dbReference>
<dbReference type="PRINTS" id="PR00724">
    <property type="entry name" value="CRBOXYPTASEC"/>
</dbReference>
<keyword evidence="23" id="KW-1185">Reference proteome</keyword>
<dbReference type="GO" id="GO:0004185">
    <property type="term" value="F:serine-type carboxypeptidase activity"/>
    <property type="evidence" value="ECO:0007669"/>
    <property type="project" value="UniProtKB-EC"/>
</dbReference>
<evidence type="ECO:0000313" key="23">
    <source>
        <dbReference type="Proteomes" id="UP000054477"/>
    </source>
</evidence>
<feature type="region of interest" description="Disordered" evidence="19">
    <location>
        <begin position="547"/>
        <end position="625"/>
    </location>
</feature>
<dbReference type="AlphaFoldDB" id="A0A0C9Y3R8"/>
<evidence type="ECO:0000256" key="4">
    <source>
        <dbReference type="ARBA" id="ARBA00022645"/>
    </source>
</evidence>
<evidence type="ECO:0000256" key="8">
    <source>
        <dbReference type="ARBA" id="ARBA00022729"/>
    </source>
</evidence>
<dbReference type="PANTHER" id="PTHR11802:SF190">
    <property type="entry name" value="PHEROMONE-PROCESSING CARBOXYPEPTIDASE KEX1"/>
    <property type="match status" value="1"/>
</dbReference>
<evidence type="ECO:0000256" key="7">
    <source>
        <dbReference type="ARBA" id="ARBA00022703"/>
    </source>
</evidence>
<evidence type="ECO:0000256" key="12">
    <source>
        <dbReference type="ARBA" id="ARBA00023136"/>
    </source>
</evidence>
<keyword evidence="11" id="KW-0333">Golgi apparatus</keyword>
<keyword evidence="13" id="KW-0325">Glycoprotein</keyword>
<dbReference type="STRING" id="1095629.A0A0C9Y3R8"/>
<reference evidence="22 23" key="1">
    <citation type="submission" date="2014-04" db="EMBL/GenBank/DDBJ databases">
        <authorList>
            <consortium name="DOE Joint Genome Institute"/>
            <person name="Kuo A."/>
            <person name="Kohler A."/>
            <person name="Nagy L.G."/>
            <person name="Floudas D."/>
            <person name="Copeland A."/>
            <person name="Barry K.W."/>
            <person name="Cichocki N."/>
            <person name="Veneault-Fourrey C."/>
            <person name="LaButti K."/>
            <person name="Lindquist E.A."/>
            <person name="Lipzen A."/>
            <person name="Lundell T."/>
            <person name="Morin E."/>
            <person name="Murat C."/>
            <person name="Sun H."/>
            <person name="Tunlid A."/>
            <person name="Henrissat B."/>
            <person name="Grigoriev I.V."/>
            <person name="Hibbett D.S."/>
            <person name="Martin F."/>
            <person name="Nordberg H.P."/>
            <person name="Cantor M.N."/>
            <person name="Hua S.X."/>
        </authorList>
    </citation>
    <scope>NUCLEOTIDE SEQUENCE [LARGE SCALE GENOMIC DNA]</scope>
    <source>
        <strain evidence="22 23">LaAM-08-1</strain>
    </source>
</reference>
<evidence type="ECO:0000256" key="21">
    <source>
        <dbReference type="SAM" id="SignalP"/>
    </source>
</evidence>
<comment type="subcellular location">
    <subcellularLocation>
        <location evidence="2">Golgi apparatus</location>
        <location evidence="2">trans-Golgi network membrane</location>
        <topology evidence="2">Single-pass type I membrane protein</topology>
    </subcellularLocation>
</comment>
<feature type="chain" id="PRO_5002223121" description="Pheromone-processing carboxypeptidase KEX1" evidence="21">
    <location>
        <begin position="25"/>
        <end position="625"/>
    </location>
</feature>
<organism evidence="22 23">
    <name type="scientific">Laccaria amethystina LaAM-08-1</name>
    <dbReference type="NCBI Taxonomy" id="1095629"/>
    <lineage>
        <taxon>Eukaryota</taxon>
        <taxon>Fungi</taxon>
        <taxon>Dikarya</taxon>
        <taxon>Basidiomycota</taxon>
        <taxon>Agaricomycotina</taxon>
        <taxon>Agaricomycetes</taxon>
        <taxon>Agaricomycetidae</taxon>
        <taxon>Agaricales</taxon>
        <taxon>Agaricineae</taxon>
        <taxon>Hydnangiaceae</taxon>
        <taxon>Laccaria</taxon>
    </lineage>
</organism>
<evidence type="ECO:0000256" key="9">
    <source>
        <dbReference type="ARBA" id="ARBA00022801"/>
    </source>
</evidence>
<sequence length="625" mass="69936">MLRPCWRRPLLALWLSFSLSHVLAAPTDIPSAASFYVPSIPGIEQDPNHPLRIYAGHLSADPNIARVQSNEVTAHIYFLLVKNRRTADKERIIFWFNGGPGCSSFDGLMMEVGPWRWDGKSFKVKEGGWEEYATIVYVDQPPGTGFSYTSTDHFLHTMDDAKAHFMEFLRNFYQVFPEYRHMDTYLAGESFAGQWIPYYADAILNSHLRIPLLGAAIGNGWIDPKRHYPSYLDFAVKVGVLEENSPEFKRAKQATDECVEVIEKLPTDPMLIEKCQRVIFEVASVRNRKVNGVDMCLNIYDVRLDDTSPACGMNWPPDMAPVTSFLGRPDVVNAIHAQAHPGSWRECRPDVHRAFHESKLQSSFTVLPKVLAKIPVLIFAGDQDLICNYVGLENSIKALTWNGATGLGTVQTQSWNVAGAHVGTWVDSRNLTYAKIFNASHMAPYDVPHVTHDMILRFMGVDFNAIVEGSAKISSSVGSTSKPVFVGQEEAKQTPAVAPAKTPEQDKAMWEAYYNAGSAALVLVLIFLVIGLFVWCRVRRKRVVQLPTTQPDEDEDEENIPLNPSSFGERQHDEISSDSVGFRGKGKERSRNGDISPPEEPPIFEVGDSDDEEEYKKRPGGAKDV</sequence>
<dbReference type="FunFam" id="3.40.50.1820:FF:000121">
    <property type="entry name" value="Carboxypeptidase D"/>
    <property type="match status" value="1"/>
</dbReference>
<accession>A0A0C9Y3R8</accession>
<dbReference type="InterPro" id="IPR001563">
    <property type="entry name" value="Peptidase_S10"/>
</dbReference>
<evidence type="ECO:0000256" key="1">
    <source>
        <dbReference type="ARBA" id="ARBA00001003"/>
    </source>
</evidence>
<protein>
    <recommendedName>
        <fullName evidence="17">Pheromone-processing carboxypeptidase KEX1</fullName>
        <ecNumber evidence="15">3.4.16.6</ecNumber>
    </recommendedName>
    <alternativeName>
        <fullName evidence="18">Carboxypeptidase D</fullName>
    </alternativeName>
    <alternativeName>
        <fullName evidence="16">Pheromone-processing carboxypeptidase kex1</fullName>
    </alternativeName>
</protein>
<gene>
    <name evidence="22" type="ORF">K443DRAFT_675761</name>
</gene>
<evidence type="ECO:0000256" key="15">
    <source>
        <dbReference type="ARBA" id="ARBA00038895"/>
    </source>
</evidence>
<keyword evidence="9" id="KW-0378">Hydrolase</keyword>
<keyword evidence="7" id="KW-0053">Apoptosis</keyword>
<keyword evidence="10 20" id="KW-1133">Transmembrane helix</keyword>
<dbReference type="PANTHER" id="PTHR11802">
    <property type="entry name" value="SERINE PROTEASE FAMILY S10 SERINE CARBOXYPEPTIDASE"/>
    <property type="match status" value="1"/>
</dbReference>
<evidence type="ECO:0000256" key="16">
    <source>
        <dbReference type="ARBA" id="ARBA00040403"/>
    </source>
</evidence>
<keyword evidence="8 21" id="KW-0732">Signal</keyword>
<name>A0A0C9Y3R8_9AGAR</name>
<comment type="similarity">
    <text evidence="3">Belongs to the peptidase S10 family.</text>
</comment>
<evidence type="ECO:0000256" key="18">
    <source>
        <dbReference type="ARBA" id="ARBA00042717"/>
    </source>
</evidence>
<comment type="function">
    <text evidence="14">Protease with a carboxypeptidase B-like function involved in the C-terminal processing of the lysine and arginine residues from protein precursors. Promotes cell fusion and is involved in the programmed cell death.</text>
</comment>
<feature type="signal peptide" evidence="21">
    <location>
        <begin position="1"/>
        <end position="24"/>
    </location>
</feature>
<dbReference type="HOGENOM" id="CLU_008523_11_1_1"/>
<dbReference type="GO" id="GO:0005802">
    <property type="term" value="C:trans-Golgi network"/>
    <property type="evidence" value="ECO:0007669"/>
    <property type="project" value="TreeGrafter"/>
</dbReference>
<keyword evidence="6 20" id="KW-0812">Transmembrane</keyword>
<feature type="compositionally biased region" description="Basic and acidic residues" evidence="19">
    <location>
        <begin position="614"/>
        <end position="625"/>
    </location>
</feature>
<dbReference type="SUPFAM" id="SSF53474">
    <property type="entry name" value="alpha/beta-Hydrolases"/>
    <property type="match status" value="1"/>
</dbReference>
<feature type="transmembrane region" description="Helical" evidence="20">
    <location>
        <begin position="512"/>
        <end position="535"/>
    </location>
</feature>